<evidence type="ECO:0000313" key="7">
    <source>
        <dbReference type="EMBL" id="RXH82218.1"/>
    </source>
</evidence>
<accession>A0A498IF68</accession>
<keyword evidence="5" id="KW-0812">Transmembrane</keyword>
<feature type="transmembrane region" description="Helical" evidence="5">
    <location>
        <begin position="103"/>
        <end position="131"/>
    </location>
</feature>
<keyword evidence="4" id="KW-0325">Glycoprotein</keyword>
<comment type="subcellular location">
    <subcellularLocation>
        <location evidence="1">Golgi apparatus membrane</location>
        <topology evidence="1">Single-pass type II membrane protein</topology>
    </subcellularLocation>
</comment>
<organism evidence="7 8">
    <name type="scientific">Malus domestica</name>
    <name type="common">Apple</name>
    <name type="synonym">Pyrus malus</name>
    <dbReference type="NCBI Taxonomy" id="3750"/>
    <lineage>
        <taxon>Eukaryota</taxon>
        <taxon>Viridiplantae</taxon>
        <taxon>Streptophyta</taxon>
        <taxon>Embryophyta</taxon>
        <taxon>Tracheophyta</taxon>
        <taxon>Spermatophyta</taxon>
        <taxon>Magnoliopsida</taxon>
        <taxon>eudicotyledons</taxon>
        <taxon>Gunneridae</taxon>
        <taxon>Pentapetalae</taxon>
        <taxon>rosids</taxon>
        <taxon>fabids</taxon>
        <taxon>Rosales</taxon>
        <taxon>Rosaceae</taxon>
        <taxon>Amygdaloideae</taxon>
        <taxon>Maleae</taxon>
        <taxon>Malus</taxon>
    </lineage>
</organism>
<sequence>MVYYQRYKQRKKRVSEHYYGVFKLWLLQKNKAQASLFRLAADDMVAYAPSSSSISNGRILCFSVASIWNRLIVCVLVGGTRFKNTAGHVKQQAVALRLIEYTYFLYVTLLHFLYLQLLSLTINVVGAGTIFCDRSSFRSDVCILKGDVRTHSGSSSIFVYRSRDKSNFTNYLSSIVEENEEENGEQLHREKIKPYTRKWEPNGTPGKQHECDVQHEVPAVFFSTAGYTGNVYHEFNDGIMPLYSTSQHLRKQVVFVIVNFHNWWLMKYGDILSQLSDYPVIDFSADKRTHCFPEATVGLQIHDELTVDSSNMEGNKSIFDFRNLLDGAYSPRVTSLIHEREAKEKLSVSMSPASKRSLKIKRKVHEAHQLKRPRLVIISRNGSRAITNEHLLVKMAEKMGFEVEVLRPNSRTELAKIYCVLNSSDVVIGVHVIPLGTSWAAEEYYGKPARKLGLNYVGYKILTTESSLHNKYGKDDHVLKNPASVTKKGWEYTKEIYLEGQTVRLHLTRFKKQLLRAYNCAIGRTTRHFEQQ</sequence>
<evidence type="ECO:0000259" key="6">
    <source>
        <dbReference type="Pfam" id="PF04577"/>
    </source>
</evidence>
<evidence type="ECO:0000256" key="1">
    <source>
        <dbReference type="ARBA" id="ARBA00004323"/>
    </source>
</evidence>
<dbReference type="InterPro" id="IPR007657">
    <property type="entry name" value="Glycosyltransferase_61"/>
</dbReference>
<evidence type="ECO:0000256" key="3">
    <source>
        <dbReference type="ARBA" id="ARBA00022679"/>
    </source>
</evidence>
<dbReference type="InterPro" id="IPR049625">
    <property type="entry name" value="Glyco_transf_61_cat"/>
</dbReference>
<proteinExistence type="predicted"/>
<gene>
    <name evidence="7" type="ORF">DVH24_036559</name>
</gene>
<keyword evidence="2" id="KW-0328">Glycosyltransferase</keyword>
<evidence type="ECO:0000256" key="2">
    <source>
        <dbReference type="ARBA" id="ARBA00022676"/>
    </source>
</evidence>
<keyword evidence="8" id="KW-1185">Reference proteome</keyword>
<dbReference type="PANTHER" id="PTHR20961:SF124">
    <property type="entry name" value="GLYCOSYLTRANSFERASE"/>
    <property type="match status" value="1"/>
</dbReference>
<dbReference type="EMBL" id="RDQH01000338">
    <property type="protein sequence ID" value="RXH82218.1"/>
    <property type="molecule type" value="Genomic_DNA"/>
</dbReference>
<dbReference type="Proteomes" id="UP000290289">
    <property type="component" value="Chromosome 12"/>
</dbReference>
<keyword evidence="5" id="KW-1133">Transmembrane helix</keyword>
<keyword evidence="3" id="KW-0808">Transferase</keyword>
<dbReference type="PANTHER" id="PTHR20961">
    <property type="entry name" value="GLYCOSYLTRANSFERASE"/>
    <property type="match status" value="1"/>
</dbReference>
<protein>
    <recommendedName>
        <fullName evidence="6">Glycosyltransferase 61 catalytic domain-containing protein</fullName>
    </recommendedName>
</protein>
<feature type="domain" description="Glycosyltransferase 61 catalytic" evidence="6">
    <location>
        <begin position="354"/>
        <end position="431"/>
    </location>
</feature>
<comment type="caution">
    <text evidence="7">The sequence shown here is derived from an EMBL/GenBank/DDBJ whole genome shotgun (WGS) entry which is preliminary data.</text>
</comment>
<dbReference type="AlphaFoldDB" id="A0A498IF68"/>
<evidence type="ECO:0000256" key="5">
    <source>
        <dbReference type="SAM" id="Phobius"/>
    </source>
</evidence>
<dbReference type="GO" id="GO:0000139">
    <property type="term" value="C:Golgi membrane"/>
    <property type="evidence" value="ECO:0007669"/>
    <property type="project" value="UniProtKB-SubCell"/>
</dbReference>
<dbReference type="GO" id="GO:0016763">
    <property type="term" value="F:pentosyltransferase activity"/>
    <property type="evidence" value="ECO:0007669"/>
    <property type="project" value="UniProtKB-ARBA"/>
</dbReference>
<keyword evidence="5" id="KW-0472">Membrane</keyword>
<evidence type="ECO:0000256" key="4">
    <source>
        <dbReference type="ARBA" id="ARBA00023180"/>
    </source>
</evidence>
<name>A0A498IF68_MALDO</name>
<evidence type="ECO:0000313" key="8">
    <source>
        <dbReference type="Proteomes" id="UP000290289"/>
    </source>
</evidence>
<dbReference type="Pfam" id="PF04577">
    <property type="entry name" value="Glyco_transf_61"/>
    <property type="match status" value="1"/>
</dbReference>
<reference evidence="7 8" key="1">
    <citation type="submission" date="2018-10" db="EMBL/GenBank/DDBJ databases">
        <title>A high-quality apple genome assembly.</title>
        <authorList>
            <person name="Hu J."/>
        </authorList>
    </citation>
    <scope>NUCLEOTIDE SEQUENCE [LARGE SCALE GENOMIC DNA]</scope>
    <source>
        <strain evidence="8">cv. HFTH1</strain>
        <tissue evidence="7">Young leaf</tissue>
    </source>
</reference>